<gene>
    <name evidence="3" type="ORF">CKY28_10275</name>
</gene>
<feature type="signal peptide" evidence="2">
    <location>
        <begin position="1"/>
        <end position="19"/>
    </location>
</feature>
<feature type="chain" id="PRO_5012087587" description="Transporter" evidence="2">
    <location>
        <begin position="20"/>
        <end position="275"/>
    </location>
</feature>
<evidence type="ECO:0008006" key="5">
    <source>
        <dbReference type="Google" id="ProtNLM"/>
    </source>
</evidence>
<dbReference type="Proteomes" id="UP000218151">
    <property type="component" value="Unassembled WGS sequence"/>
</dbReference>
<evidence type="ECO:0000256" key="1">
    <source>
        <dbReference type="SAM" id="MobiDB-lite"/>
    </source>
</evidence>
<name>A0A2A2SFG1_9SPHN</name>
<dbReference type="OrthoDB" id="189778at2"/>
<evidence type="ECO:0000313" key="3">
    <source>
        <dbReference type="EMBL" id="PAX07979.1"/>
    </source>
</evidence>
<dbReference type="RefSeq" id="WP_095998222.1">
    <property type="nucleotide sequence ID" value="NZ_NSLI01000003.1"/>
</dbReference>
<dbReference type="InterPro" id="IPR025737">
    <property type="entry name" value="FApF"/>
</dbReference>
<keyword evidence="2" id="KW-0732">Signal</keyword>
<organism evidence="3 4">
    <name type="scientific">Sphingomonas lenta</name>
    <dbReference type="NCBI Taxonomy" id="1141887"/>
    <lineage>
        <taxon>Bacteria</taxon>
        <taxon>Pseudomonadati</taxon>
        <taxon>Pseudomonadota</taxon>
        <taxon>Alphaproteobacteria</taxon>
        <taxon>Sphingomonadales</taxon>
        <taxon>Sphingomonadaceae</taxon>
        <taxon>Sphingomonas</taxon>
    </lineage>
</organism>
<protein>
    <recommendedName>
        <fullName evidence="5">Transporter</fullName>
    </recommendedName>
</protein>
<dbReference type="AlphaFoldDB" id="A0A2A2SFG1"/>
<feature type="region of interest" description="Disordered" evidence="1">
    <location>
        <begin position="22"/>
        <end position="45"/>
    </location>
</feature>
<sequence length="275" mass="29051">MHKKLVTLAALALSAEALAQGLPPAPSQQGDAQEPPLCTDRPTKSNAACTVPAGAIQIETDLIAWTRTDAAGTRVDTIAYTNPTLKLGLGRHTDVQFNIAPYVETRVRTPDGAVERIGGAGDLVLRLKQRLTDPDAALQVGVIPFVKAPTAKRGVGNREWEGGVAVPVQYALPRGVTLTFGPEVDLLHDADGRGKHVQLVGTANIAKAVAPTVGVAAELWTAQNYDPAGTVRQYSADVAVTWLVRPRLQLDAGANFGLNRATPDAQAYLGLSTRF</sequence>
<proteinExistence type="predicted"/>
<comment type="caution">
    <text evidence="3">The sequence shown here is derived from an EMBL/GenBank/DDBJ whole genome shotgun (WGS) entry which is preliminary data.</text>
</comment>
<reference evidence="4" key="1">
    <citation type="submission" date="2017-09" db="EMBL/GenBank/DDBJ databases">
        <authorList>
            <person name="Feng G."/>
            <person name="Zhu H."/>
        </authorList>
    </citation>
    <scope>NUCLEOTIDE SEQUENCE [LARGE SCALE GENOMIC DNA]</scope>
    <source>
        <strain evidence="4">1PNM-20</strain>
    </source>
</reference>
<evidence type="ECO:0000256" key="2">
    <source>
        <dbReference type="SAM" id="SignalP"/>
    </source>
</evidence>
<accession>A0A2A2SFG1</accession>
<evidence type="ECO:0000313" key="4">
    <source>
        <dbReference type="Proteomes" id="UP000218151"/>
    </source>
</evidence>
<keyword evidence="4" id="KW-1185">Reference proteome</keyword>
<dbReference type="EMBL" id="NSLI01000003">
    <property type="protein sequence ID" value="PAX07979.1"/>
    <property type="molecule type" value="Genomic_DNA"/>
</dbReference>
<dbReference type="Pfam" id="PF13557">
    <property type="entry name" value="Phenol_MetA_deg"/>
    <property type="match status" value="1"/>
</dbReference>